<sequence length="390" mass="43118">MEMLKKPALTLTCMAHVSVILCVLTLSMALQEDREAIIQATARKLKLNDKNFLGTERKFKIFMENYGKKYSTTEEYLHRLGIFANNMIRAAEHQALDPTAIHGVTPFSDLSEEEFERFYTGAKGGIGTNGFMAAGGEAPPLKVDDLPENFDWREKGAVTEVKFQGLCGACWAFSTTGAIEGANFIATGKLLNLSEQQLVDCDHQCDIKEKNDCDDGCNGGLMTNAYKYLMECEGLEEESTYPYTGTRGECKFDPSKTVVKVSNFSNIPVDESQIGAYLVKKGPLAIGLNAVFMQTYIGGVSCPLICGKKWLNHGVLLVGYGSKGFSILRLRNKPYWIIKNSWGKKWGEHGYYRLCRGHGMCGMNTMVSAAMVPQMQMPPNGYGYGYAAAF</sequence>
<organism evidence="1 2">
    <name type="scientific">Bauhinia variegata</name>
    <name type="common">Purple orchid tree</name>
    <name type="synonym">Phanera variegata</name>
    <dbReference type="NCBI Taxonomy" id="167791"/>
    <lineage>
        <taxon>Eukaryota</taxon>
        <taxon>Viridiplantae</taxon>
        <taxon>Streptophyta</taxon>
        <taxon>Embryophyta</taxon>
        <taxon>Tracheophyta</taxon>
        <taxon>Spermatophyta</taxon>
        <taxon>Magnoliopsida</taxon>
        <taxon>eudicotyledons</taxon>
        <taxon>Gunneridae</taxon>
        <taxon>Pentapetalae</taxon>
        <taxon>rosids</taxon>
        <taxon>fabids</taxon>
        <taxon>Fabales</taxon>
        <taxon>Fabaceae</taxon>
        <taxon>Cercidoideae</taxon>
        <taxon>Cercideae</taxon>
        <taxon>Bauhiniinae</taxon>
        <taxon>Bauhinia</taxon>
    </lineage>
</organism>
<gene>
    <name evidence="1" type="ORF">L6164_005851</name>
</gene>
<dbReference type="Proteomes" id="UP000828941">
    <property type="component" value="Chromosome 3"/>
</dbReference>
<proteinExistence type="predicted"/>
<comment type="caution">
    <text evidence="1">The sequence shown here is derived from an EMBL/GenBank/DDBJ whole genome shotgun (WGS) entry which is preliminary data.</text>
</comment>
<reference evidence="1 2" key="1">
    <citation type="journal article" date="2022" name="DNA Res.">
        <title>Chromosomal-level genome assembly of the orchid tree Bauhinia variegata (Leguminosae; Cercidoideae) supports the allotetraploid origin hypothesis of Bauhinia.</title>
        <authorList>
            <person name="Zhong Y."/>
            <person name="Chen Y."/>
            <person name="Zheng D."/>
            <person name="Pang J."/>
            <person name="Liu Y."/>
            <person name="Luo S."/>
            <person name="Meng S."/>
            <person name="Qian L."/>
            <person name="Wei D."/>
            <person name="Dai S."/>
            <person name="Zhou R."/>
        </authorList>
    </citation>
    <scope>NUCLEOTIDE SEQUENCE [LARGE SCALE GENOMIC DNA]</scope>
    <source>
        <strain evidence="1">BV-YZ2020</strain>
    </source>
</reference>
<protein>
    <submittedName>
        <fullName evidence="1">Uncharacterized protein</fullName>
    </submittedName>
</protein>
<evidence type="ECO:0000313" key="1">
    <source>
        <dbReference type="EMBL" id="KAI4351485.1"/>
    </source>
</evidence>
<accession>A0ACB9PXY3</accession>
<dbReference type="EMBL" id="CM039428">
    <property type="protein sequence ID" value="KAI4351485.1"/>
    <property type="molecule type" value="Genomic_DNA"/>
</dbReference>
<keyword evidence="2" id="KW-1185">Reference proteome</keyword>
<name>A0ACB9PXY3_BAUVA</name>
<evidence type="ECO:0000313" key="2">
    <source>
        <dbReference type="Proteomes" id="UP000828941"/>
    </source>
</evidence>